<feature type="signal peptide" evidence="1">
    <location>
        <begin position="1"/>
        <end position="21"/>
    </location>
</feature>
<organism evidence="2 3">
    <name type="scientific">Taeniopygia guttata</name>
    <name type="common">Zebra finch</name>
    <name type="synonym">Poephila guttata</name>
    <dbReference type="NCBI Taxonomy" id="59729"/>
    <lineage>
        <taxon>Eukaryota</taxon>
        <taxon>Metazoa</taxon>
        <taxon>Chordata</taxon>
        <taxon>Craniata</taxon>
        <taxon>Vertebrata</taxon>
        <taxon>Euteleostomi</taxon>
        <taxon>Archelosauria</taxon>
        <taxon>Archosauria</taxon>
        <taxon>Dinosauria</taxon>
        <taxon>Saurischia</taxon>
        <taxon>Theropoda</taxon>
        <taxon>Coelurosauria</taxon>
        <taxon>Aves</taxon>
        <taxon>Neognathae</taxon>
        <taxon>Neoaves</taxon>
        <taxon>Telluraves</taxon>
        <taxon>Australaves</taxon>
        <taxon>Passeriformes</taxon>
        <taxon>Passeroidea</taxon>
        <taxon>Estrildidae</taxon>
        <taxon>Estrildinae</taxon>
        <taxon>Taeniopygia</taxon>
    </lineage>
</organism>
<dbReference type="Ensembl" id="ENSTGUT00000030104.1">
    <property type="protein sequence ID" value="ENSTGUP00000020786.1"/>
    <property type="gene ID" value="ENSTGUG00000029503.1"/>
</dbReference>
<dbReference type="Proteomes" id="UP000007754">
    <property type="component" value="Chromosome 15"/>
</dbReference>
<evidence type="ECO:0000313" key="3">
    <source>
        <dbReference type="Proteomes" id="UP000007754"/>
    </source>
</evidence>
<proteinExistence type="predicted"/>
<name>A0A674GEA2_TAEGU</name>
<evidence type="ECO:0000256" key="1">
    <source>
        <dbReference type="SAM" id="SignalP"/>
    </source>
</evidence>
<keyword evidence="3" id="KW-1185">Reference proteome</keyword>
<accession>A0A674GEA2</accession>
<reference evidence="2 3" key="1">
    <citation type="journal article" date="2010" name="Nature">
        <title>The genome of a songbird.</title>
        <authorList>
            <person name="Warren W.C."/>
            <person name="Clayton D.F."/>
            <person name="Ellegren H."/>
            <person name="Arnold A.P."/>
            <person name="Hillier L.W."/>
            <person name="Kunstner A."/>
            <person name="Searle S."/>
            <person name="White S."/>
            <person name="Vilella A.J."/>
            <person name="Fairley S."/>
            <person name="Heger A."/>
            <person name="Kong L."/>
            <person name="Ponting C.P."/>
            <person name="Jarvis E.D."/>
            <person name="Mello C.V."/>
            <person name="Minx P."/>
            <person name="Lovell P."/>
            <person name="Velho T.A."/>
            <person name="Ferris M."/>
            <person name="Balakrishnan C.N."/>
            <person name="Sinha S."/>
            <person name="Blatti C."/>
            <person name="London S.E."/>
            <person name="Li Y."/>
            <person name="Lin Y.C."/>
            <person name="George J."/>
            <person name="Sweedler J."/>
            <person name="Southey B."/>
            <person name="Gunaratne P."/>
            <person name="Watson M."/>
            <person name="Nam K."/>
            <person name="Backstrom N."/>
            <person name="Smeds L."/>
            <person name="Nabholz B."/>
            <person name="Itoh Y."/>
            <person name="Whitney O."/>
            <person name="Pfenning A.R."/>
            <person name="Howard J."/>
            <person name="Volker M."/>
            <person name="Skinner B.M."/>
            <person name="Griffin D.K."/>
            <person name="Ye L."/>
            <person name="McLaren W.M."/>
            <person name="Flicek P."/>
            <person name="Quesada V."/>
            <person name="Velasco G."/>
            <person name="Lopez-Otin C."/>
            <person name="Puente X.S."/>
            <person name="Olender T."/>
            <person name="Lancet D."/>
            <person name="Smit A.F."/>
            <person name="Hubley R."/>
            <person name="Konkel M.K."/>
            <person name="Walker J.A."/>
            <person name="Batzer M.A."/>
            <person name="Gu W."/>
            <person name="Pollock D.D."/>
            <person name="Chen L."/>
            <person name="Cheng Z."/>
            <person name="Eichler E.E."/>
            <person name="Stapley J."/>
            <person name="Slate J."/>
            <person name="Ekblom R."/>
            <person name="Birkhead T."/>
            <person name="Burke T."/>
            <person name="Burt D."/>
            <person name="Scharff C."/>
            <person name="Adam I."/>
            <person name="Richard H."/>
            <person name="Sultan M."/>
            <person name="Soldatov A."/>
            <person name="Lehrach H."/>
            <person name="Edwards S.V."/>
            <person name="Yang S.P."/>
            <person name="Li X."/>
            <person name="Graves T."/>
            <person name="Fulton L."/>
            <person name="Nelson J."/>
            <person name="Chinwalla A."/>
            <person name="Hou S."/>
            <person name="Mardis E.R."/>
            <person name="Wilson R.K."/>
        </authorList>
    </citation>
    <scope>NUCLEOTIDE SEQUENCE [LARGE SCALE GENOMIC DNA]</scope>
</reference>
<dbReference type="AlphaFoldDB" id="A0A674GEA2"/>
<reference evidence="2" key="3">
    <citation type="submission" date="2025-09" db="UniProtKB">
        <authorList>
            <consortium name="Ensembl"/>
        </authorList>
    </citation>
    <scope>IDENTIFICATION</scope>
</reference>
<sequence>SLCHLLLFNLYTFLLSCPTHGAVINTRHSHTPRAKPGSAAIASCQKSRFRSCKYPHPEQLAATGGPSPKI</sequence>
<evidence type="ECO:0000313" key="2">
    <source>
        <dbReference type="Ensembl" id="ENSTGUP00000020786.1"/>
    </source>
</evidence>
<feature type="chain" id="PRO_5025613538" description="Secreted protein" evidence="1">
    <location>
        <begin position="22"/>
        <end position="70"/>
    </location>
</feature>
<protein>
    <recommendedName>
        <fullName evidence="4">Secreted protein</fullName>
    </recommendedName>
</protein>
<dbReference type="InParanoid" id="A0A674GEA2"/>
<keyword evidence="1" id="KW-0732">Signal</keyword>
<reference evidence="2" key="2">
    <citation type="submission" date="2025-08" db="UniProtKB">
        <authorList>
            <consortium name="Ensembl"/>
        </authorList>
    </citation>
    <scope>IDENTIFICATION</scope>
</reference>
<evidence type="ECO:0008006" key="4">
    <source>
        <dbReference type="Google" id="ProtNLM"/>
    </source>
</evidence>